<feature type="transmembrane region" description="Helical" evidence="1">
    <location>
        <begin position="879"/>
        <end position="899"/>
    </location>
</feature>
<dbReference type="SUPFAM" id="SSF82693">
    <property type="entry name" value="Multidrug efflux transporter AcrB pore domain, PN1, PN2, PC1 and PC2 subdomains"/>
    <property type="match status" value="2"/>
</dbReference>
<name>A0A0A0IA92_CLONO</name>
<proteinExistence type="predicted"/>
<dbReference type="GO" id="GO:0042910">
    <property type="term" value="F:xenobiotic transmembrane transporter activity"/>
    <property type="evidence" value="ECO:0007669"/>
    <property type="project" value="TreeGrafter"/>
</dbReference>
<dbReference type="InterPro" id="IPR001036">
    <property type="entry name" value="Acrflvin-R"/>
</dbReference>
<dbReference type="Pfam" id="PF00873">
    <property type="entry name" value="ACR_tran"/>
    <property type="match status" value="1"/>
</dbReference>
<protein>
    <submittedName>
        <fullName evidence="2">Transporter</fullName>
    </submittedName>
</protein>
<dbReference type="GO" id="GO:0005886">
    <property type="term" value="C:plasma membrane"/>
    <property type="evidence" value="ECO:0007669"/>
    <property type="project" value="TreeGrafter"/>
</dbReference>
<dbReference type="OrthoDB" id="9757876at2"/>
<dbReference type="Gene3D" id="3.30.70.1320">
    <property type="entry name" value="Multidrug efflux transporter AcrB pore domain like"/>
    <property type="match status" value="1"/>
</dbReference>
<dbReference type="InterPro" id="IPR027463">
    <property type="entry name" value="AcrB_DN_DC_subdom"/>
</dbReference>
<feature type="transmembrane region" description="Helical" evidence="1">
    <location>
        <begin position="466"/>
        <end position="489"/>
    </location>
</feature>
<dbReference type="SUPFAM" id="SSF82714">
    <property type="entry name" value="Multidrug efflux transporter AcrB TolC docking domain, DN and DC subdomains"/>
    <property type="match status" value="2"/>
</dbReference>
<dbReference type="PANTHER" id="PTHR32063:SF18">
    <property type="entry name" value="CATION EFFLUX SYSTEM PROTEIN"/>
    <property type="match status" value="1"/>
</dbReference>
<dbReference type="Gene3D" id="3.30.70.1440">
    <property type="entry name" value="Multidrug efflux transporter AcrB pore domain"/>
    <property type="match status" value="1"/>
</dbReference>
<feature type="transmembrane region" description="Helical" evidence="1">
    <location>
        <begin position="432"/>
        <end position="454"/>
    </location>
</feature>
<dbReference type="EMBL" id="JENJ01000010">
    <property type="protein sequence ID" value="KGM97473.1"/>
    <property type="molecule type" value="Genomic_DNA"/>
</dbReference>
<feature type="transmembrane region" description="Helical" evidence="1">
    <location>
        <begin position="386"/>
        <end position="411"/>
    </location>
</feature>
<keyword evidence="1" id="KW-0472">Membrane</keyword>
<feature type="transmembrane region" description="Helical" evidence="1">
    <location>
        <begin position="334"/>
        <end position="353"/>
    </location>
</feature>
<dbReference type="Gene3D" id="1.20.1640.10">
    <property type="entry name" value="Multidrug efflux transporter AcrB transmembrane domain"/>
    <property type="match status" value="2"/>
</dbReference>
<dbReference type="PANTHER" id="PTHR32063">
    <property type="match status" value="1"/>
</dbReference>
<feature type="transmembrane region" description="Helical" evidence="1">
    <location>
        <begin position="849"/>
        <end position="872"/>
    </location>
</feature>
<feature type="transmembrane region" description="Helical" evidence="1">
    <location>
        <begin position="360"/>
        <end position="380"/>
    </location>
</feature>
<gene>
    <name evidence="2" type="ORF">Z968_03535</name>
</gene>
<feature type="transmembrane region" description="Helical" evidence="1">
    <location>
        <begin position="951"/>
        <end position="969"/>
    </location>
</feature>
<reference evidence="2 3" key="1">
    <citation type="submission" date="2014-01" db="EMBL/GenBank/DDBJ databases">
        <title>Plasmidome dynamics in the species complex Clostridium novyi sensu lato converts strains of independent lineages into distinctly different pathogens.</title>
        <authorList>
            <person name="Skarin H."/>
            <person name="Segerman B."/>
        </authorList>
    </citation>
    <scope>NUCLEOTIDE SEQUENCE [LARGE SCALE GENOMIC DNA]</scope>
    <source>
        <strain evidence="2 3">4552</strain>
    </source>
</reference>
<comment type="caution">
    <text evidence="2">The sequence shown here is derived from an EMBL/GenBank/DDBJ whole genome shotgun (WGS) entry which is preliminary data.</text>
</comment>
<feature type="transmembrane region" description="Helical" evidence="1">
    <location>
        <begin position="521"/>
        <end position="545"/>
    </location>
</feature>
<feature type="transmembrane region" description="Helical" evidence="1">
    <location>
        <begin position="975"/>
        <end position="1005"/>
    </location>
</feature>
<dbReference type="Gene3D" id="3.30.2090.10">
    <property type="entry name" value="Multidrug efflux transporter AcrB TolC docking domain, DN and DC subdomains"/>
    <property type="match status" value="2"/>
</dbReference>
<evidence type="ECO:0000313" key="2">
    <source>
        <dbReference type="EMBL" id="KGM97473.1"/>
    </source>
</evidence>
<feature type="transmembrane region" description="Helical" evidence="1">
    <location>
        <begin position="905"/>
        <end position="930"/>
    </location>
</feature>
<sequence>MSGLVESAIKHRKITIFLTVLILVFGLGIYRVIPKQENPDASVGIARVLTIYPGGTPEDVKNLVTKKLEDAASEIDGFDYVESYSKNSVSVLIVYLKDTADDDKAWRELRDKINDKKSELPAECFPSQINTDLVSTAGMIISLSGDNYSYDQLDSYAEEINRRLSKIEGVTSFDIDGKLDKQVKVDVDMDKLKNYPISLEDVTKALKVQNVKIPPGAIESKTSKIDVITSNGFDSIKDIENVVVYVSEDTGAIVRLKDIAKIYMDYNQDDVKYKQDGKKSILLTGHFEDNKNVVLIGKDVRREIESIKKTLPNDLNFYEVLYQPTDVDNAVSDFMTNLIEGIILVIVVIFAGVGVRNSIVVSTALPISILLSFIMMHFAGIKVHQISTMALIIALGILVDNAIVISDVVQVKINQGIDNVRAALEGAKESSIPIFTSTLTTVASFAPLLTIPGVPGKYVESIPKVVIISLIASYICAMLITPALAAVCYKKTSDAKQGKIMKKVEKFFENALSFGLKKRRLTILIAVGMLLVAAFITTTLGLQFFPYANKNMMYINTTIEKKGDIKATENLSKIVEKVLKDQPEVKSYSTGIGDGLPKFWVAMPPSVPSNDFSQTKIDFDLKKGGRFKDNAEFANFLQEKLDSEIVGAKCTVYPLQYALPKEAPVGIRVIGDDMEKLYAASEKLQGLIREIDGATKVRDDAADRTYQYKVDIDSDMASQLGIIKYDIERQINIALRGTEGSVYRKKGKEFSIIVKSNIDSKEKLENLAIKSTLAGHKVLLKEIAAIKLQTQIDTIKRYNKEDCINVYADIKPGGNAVDLQDKIEQKIKTTDLPGVRLEFFGEKADIVKYFGTLGQSAGVAIFFIYIILLIQFNSFLQPFIIFLTIPLSLIGSAFGLFIFRQPLSLMALMGIVSLVGVVVKNAILLIEYINKARKEGYSLNDSCMDAMKKRFSPIILSAFTTVMGLAPIIPSGNPMFVPMAVALMCGLIVSTLLTLIIIPVLYNLIESSVDKFNDKYKGGFKFNFKFGGKKIKKENTLEG</sequence>
<dbReference type="AlphaFoldDB" id="A0A0A0IA92"/>
<keyword evidence="1" id="KW-0812">Transmembrane</keyword>
<dbReference type="PRINTS" id="PR00702">
    <property type="entry name" value="ACRIFLAVINRP"/>
</dbReference>
<dbReference type="RefSeq" id="WP_039253363.1">
    <property type="nucleotide sequence ID" value="NZ_JENJ01000010.1"/>
</dbReference>
<dbReference type="SUPFAM" id="SSF82866">
    <property type="entry name" value="Multidrug efflux transporter AcrB transmembrane domain"/>
    <property type="match status" value="2"/>
</dbReference>
<feature type="transmembrane region" description="Helical" evidence="1">
    <location>
        <begin position="14"/>
        <end position="33"/>
    </location>
</feature>
<accession>A0A0A0IA92</accession>
<keyword evidence="1" id="KW-1133">Transmembrane helix</keyword>
<dbReference type="Proteomes" id="UP000030012">
    <property type="component" value="Unassembled WGS sequence"/>
</dbReference>
<evidence type="ECO:0000256" key="1">
    <source>
        <dbReference type="SAM" id="Phobius"/>
    </source>
</evidence>
<dbReference type="Gene3D" id="3.30.70.1430">
    <property type="entry name" value="Multidrug efflux transporter AcrB pore domain"/>
    <property type="match status" value="2"/>
</dbReference>
<evidence type="ECO:0000313" key="3">
    <source>
        <dbReference type="Proteomes" id="UP000030012"/>
    </source>
</evidence>
<organism evidence="2 3">
    <name type="scientific">Clostridium novyi A str. 4552</name>
    <dbReference type="NCBI Taxonomy" id="1444289"/>
    <lineage>
        <taxon>Bacteria</taxon>
        <taxon>Bacillati</taxon>
        <taxon>Bacillota</taxon>
        <taxon>Clostridia</taxon>
        <taxon>Eubacteriales</taxon>
        <taxon>Clostridiaceae</taxon>
        <taxon>Clostridium</taxon>
    </lineage>
</organism>